<sequence>MRQHLTQSLHTALEATHPYRLTQAHLPPSAHGRTALLAVGKAALPMLAAAEDHYGPTLTGFGVTRDGHGGPTRYLPLYEAGHPTPDARSLNAANKALELAGRLSPSDHLILLVSGGGSALLAAPWGVSLEEKQALTQALLASGATIQEINAVRKHLSRIKGGRLAQATPAHVTALLLSDVPGDDPSVIASGPTVPDPSTFQEALAVLDRYGLDFPSARRHLERGARGALEETPKPGDPLFERVENRLIGTNQDFLEAARTYWEGVGYRTLILSDRFQGEARELARFHAALVQSIRAHHTPVPPPVVLLSGGEASVTVRGSGRGGRNQEFLLWLAHFLDEAGVWGIAADTDGLDGNTEAAGALLTPHTLARARAAGLSVRDHLERNDAHGFFAALGDLVVTGPTQNNLNDYRALVVV</sequence>
<dbReference type="FunFam" id="3.40.1480.10:FF:000002">
    <property type="entry name" value="Glycerate kinase"/>
    <property type="match status" value="1"/>
</dbReference>
<dbReference type="RefSeq" id="WP_013703481.1">
    <property type="nucleotide sequence ID" value="NC_015387.1"/>
</dbReference>
<feature type="domain" description="MOFRL" evidence="1">
    <location>
        <begin position="305"/>
        <end position="409"/>
    </location>
</feature>
<dbReference type="EC" id="1.1.1.81" evidence="3"/>
<keyword evidence="4" id="KW-1185">Reference proteome</keyword>
<reference evidence="3 4" key="1">
    <citation type="journal article" date="2012" name="Stand. Genomic Sci.">
        <title>Complete genome sequence of the aerobic, heterotroph Marinithermus hydrothermalis type strain (T1(T)) from a deep-sea hydrothermal vent chimney.</title>
        <authorList>
            <person name="Copeland A."/>
            <person name="Gu W."/>
            <person name="Yasawong M."/>
            <person name="Lapidus A."/>
            <person name="Lucas S."/>
            <person name="Deshpande S."/>
            <person name="Pagani I."/>
            <person name="Tapia R."/>
            <person name="Cheng J.F."/>
            <person name="Goodwin L.A."/>
            <person name="Pitluck S."/>
            <person name="Liolios K."/>
            <person name="Ivanova N."/>
            <person name="Mavromatis K."/>
            <person name="Mikhailova N."/>
            <person name="Pati A."/>
            <person name="Chen A."/>
            <person name="Palaniappan K."/>
            <person name="Land M."/>
            <person name="Pan C."/>
            <person name="Brambilla E.M."/>
            <person name="Rohde M."/>
            <person name="Tindall B.J."/>
            <person name="Sikorski J."/>
            <person name="Goker M."/>
            <person name="Detter J.C."/>
            <person name="Bristow J."/>
            <person name="Eisen J.A."/>
            <person name="Markowitz V."/>
            <person name="Hugenholtz P."/>
            <person name="Kyrpides N.C."/>
            <person name="Klenk H.P."/>
            <person name="Woyke T."/>
        </authorList>
    </citation>
    <scope>NUCLEOTIDE SEQUENCE [LARGE SCALE GENOMIC DNA]</scope>
    <source>
        <strain evidence="4">DSM 14884 / JCM 11576 / T1</strain>
    </source>
</reference>
<dbReference type="eggNOG" id="COG2379">
    <property type="taxonomic scope" value="Bacteria"/>
</dbReference>
<feature type="domain" description="MOFRL-associated" evidence="2">
    <location>
        <begin position="5"/>
        <end position="221"/>
    </location>
</feature>
<dbReference type="InterPro" id="IPR039760">
    <property type="entry name" value="MOFRL_protein"/>
</dbReference>
<dbReference type="InterPro" id="IPR037035">
    <property type="entry name" value="GK-like_C_sf"/>
</dbReference>
<dbReference type="OrthoDB" id="9766552at2"/>
<dbReference type="HOGENOM" id="CLU_032279_1_1_0"/>
<dbReference type="GO" id="GO:0005737">
    <property type="term" value="C:cytoplasm"/>
    <property type="evidence" value="ECO:0007669"/>
    <property type="project" value="TreeGrafter"/>
</dbReference>
<gene>
    <name evidence="3" type="ordered locus">Marky_0679</name>
</gene>
<organism evidence="3 4">
    <name type="scientific">Marinithermus hydrothermalis (strain DSM 14884 / JCM 11576 / T1)</name>
    <dbReference type="NCBI Taxonomy" id="869210"/>
    <lineage>
        <taxon>Bacteria</taxon>
        <taxon>Thermotogati</taxon>
        <taxon>Deinococcota</taxon>
        <taxon>Deinococci</taxon>
        <taxon>Thermales</taxon>
        <taxon>Thermaceae</taxon>
        <taxon>Marinithermus</taxon>
    </lineage>
</organism>
<dbReference type="SUPFAM" id="SSF82544">
    <property type="entry name" value="GckA/TtuD-like"/>
    <property type="match status" value="1"/>
</dbReference>
<dbReference type="EMBL" id="CP002630">
    <property type="protein sequence ID" value="AEB11429.1"/>
    <property type="molecule type" value="Genomic_DNA"/>
</dbReference>
<dbReference type="Pfam" id="PF13660">
    <property type="entry name" value="DUF4147"/>
    <property type="match status" value="1"/>
</dbReference>
<dbReference type="PANTHER" id="PTHR12227:SF0">
    <property type="entry name" value="GLYCERATE KINASE"/>
    <property type="match status" value="1"/>
</dbReference>
<dbReference type="InterPro" id="IPR025286">
    <property type="entry name" value="MOFRL_assoc_dom"/>
</dbReference>
<dbReference type="Proteomes" id="UP000007030">
    <property type="component" value="Chromosome"/>
</dbReference>
<evidence type="ECO:0000259" key="2">
    <source>
        <dbReference type="Pfam" id="PF13660"/>
    </source>
</evidence>
<dbReference type="GO" id="GO:0016618">
    <property type="term" value="F:hydroxypyruvate reductase [NAD(P)H] activity"/>
    <property type="evidence" value="ECO:0007669"/>
    <property type="project" value="UniProtKB-EC"/>
</dbReference>
<dbReference type="InterPro" id="IPR038614">
    <property type="entry name" value="GK_N_sf"/>
</dbReference>
<evidence type="ECO:0000313" key="3">
    <source>
        <dbReference type="EMBL" id="AEB11429.1"/>
    </source>
</evidence>
<dbReference type="AlphaFoldDB" id="F2NL26"/>
<name>F2NL26_MARHT</name>
<protein>
    <submittedName>
        <fullName evidence="3">Hydroxypyruvate reductase</fullName>
        <ecNumber evidence="3">1.1.1.81</ecNumber>
    </submittedName>
</protein>
<dbReference type="KEGG" id="mhd:Marky_0679"/>
<dbReference type="GO" id="GO:0008887">
    <property type="term" value="F:glycerate kinase activity"/>
    <property type="evidence" value="ECO:0007669"/>
    <property type="project" value="InterPro"/>
</dbReference>
<dbReference type="PANTHER" id="PTHR12227">
    <property type="entry name" value="GLYCERATE KINASE"/>
    <property type="match status" value="1"/>
</dbReference>
<dbReference type="InterPro" id="IPR007835">
    <property type="entry name" value="MOFRL"/>
</dbReference>
<dbReference type="Pfam" id="PF05161">
    <property type="entry name" value="MOFRL"/>
    <property type="match status" value="1"/>
</dbReference>
<evidence type="ECO:0000313" key="4">
    <source>
        <dbReference type="Proteomes" id="UP000007030"/>
    </source>
</evidence>
<accession>F2NL26</accession>
<proteinExistence type="predicted"/>
<dbReference type="Gene3D" id="3.40.50.10180">
    <property type="entry name" value="Glycerate kinase, MOFRL-like N-terminal domain"/>
    <property type="match status" value="1"/>
</dbReference>
<dbReference type="Gene3D" id="3.40.1480.10">
    <property type="entry name" value="MOFRL domain"/>
    <property type="match status" value="1"/>
</dbReference>
<evidence type="ECO:0000259" key="1">
    <source>
        <dbReference type="Pfam" id="PF05161"/>
    </source>
</evidence>
<dbReference type="STRING" id="869210.Marky_0679"/>
<keyword evidence="3" id="KW-0560">Oxidoreductase</keyword>